<dbReference type="Proteomes" id="UP000006265">
    <property type="component" value="Unassembled WGS sequence"/>
</dbReference>
<reference evidence="1 2" key="1">
    <citation type="journal article" date="2012" name="J. Bacteriol.">
        <title>Genome sequence of Mycobacterium hassiacum DSM 44199, a rare source of heat-stable mycobacterial proteins.</title>
        <authorList>
            <person name="Tiago I."/>
            <person name="Maranha A."/>
            <person name="Mendes V."/>
            <person name="Alarico S."/>
            <person name="Moynihan P.J."/>
            <person name="Clarke A.J."/>
            <person name="Macedo-Ribeiro S."/>
            <person name="Pereira P.J."/>
            <person name="Empadinhas N."/>
        </authorList>
    </citation>
    <scope>NUCLEOTIDE SEQUENCE [LARGE SCALE GENOMIC DNA]</scope>
    <source>
        <strain evidence="2">DSM 44199 / CIP 105218 / JCM 12690 / 3849</strain>
    </source>
</reference>
<keyword evidence="2" id="KW-1185">Reference proteome</keyword>
<protein>
    <submittedName>
        <fullName evidence="1">Uncharacterized protein</fullName>
    </submittedName>
</protein>
<dbReference type="STRING" id="1122247.GCA_000379865_01642"/>
<evidence type="ECO:0000313" key="2">
    <source>
        <dbReference type="Proteomes" id="UP000006265"/>
    </source>
</evidence>
<dbReference type="AlphaFoldDB" id="K5B847"/>
<comment type="caution">
    <text evidence="1">The sequence shown here is derived from an EMBL/GenBank/DDBJ whole genome shotgun (WGS) entry which is preliminary data.</text>
</comment>
<evidence type="ECO:0000313" key="1">
    <source>
        <dbReference type="EMBL" id="EKF23068.1"/>
    </source>
</evidence>
<organism evidence="1 2">
    <name type="scientific">Mycolicibacterium hassiacum (strain DSM 44199 / CIP 105218 / JCM 12690 / 3849)</name>
    <name type="common">Mycobacterium hassiacum</name>
    <dbReference type="NCBI Taxonomy" id="1122247"/>
    <lineage>
        <taxon>Bacteria</taxon>
        <taxon>Bacillati</taxon>
        <taxon>Actinomycetota</taxon>
        <taxon>Actinomycetes</taxon>
        <taxon>Mycobacteriales</taxon>
        <taxon>Mycobacteriaceae</taxon>
        <taxon>Mycolicibacterium</taxon>
    </lineage>
</organism>
<name>K5B847_MYCHD</name>
<dbReference type="EMBL" id="AMRA01000084">
    <property type="protein sequence ID" value="EKF23068.1"/>
    <property type="molecule type" value="Genomic_DNA"/>
</dbReference>
<gene>
    <name evidence="1" type="ORF">C731_2966</name>
</gene>
<sequence length="45" mass="5079">MSWTADVKCSRCSNSQWSVIGGVWTCTCGKQMTMTEIERTNCEQT</sequence>
<proteinExistence type="predicted"/>
<accession>K5B847</accession>